<dbReference type="RefSeq" id="WP_189639340.1">
    <property type="nucleotide sequence ID" value="NZ_BMZF01000001.1"/>
</dbReference>
<reference evidence="2" key="1">
    <citation type="journal article" date="2019" name="Int. J. Syst. Evol. Microbiol.">
        <title>The Global Catalogue of Microorganisms (GCM) 10K type strain sequencing project: providing services to taxonomists for standard genome sequencing and annotation.</title>
        <authorList>
            <consortium name="The Broad Institute Genomics Platform"/>
            <consortium name="The Broad Institute Genome Sequencing Center for Infectious Disease"/>
            <person name="Wu L."/>
            <person name="Ma J."/>
        </authorList>
    </citation>
    <scope>NUCLEOTIDE SEQUENCE [LARGE SCALE GENOMIC DNA]</scope>
    <source>
        <strain evidence="2">KCTC 32465</strain>
    </source>
</reference>
<comment type="caution">
    <text evidence="1">The sequence shown here is derived from an EMBL/GenBank/DDBJ whole genome shotgun (WGS) entry which is preliminary data.</text>
</comment>
<protein>
    <submittedName>
        <fullName evidence="1">Uncharacterized protein</fullName>
    </submittedName>
</protein>
<evidence type="ECO:0000313" key="1">
    <source>
        <dbReference type="EMBL" id="GHA46026.1"/>
    </source>
</evidence>
<name>A0ABQ3CW21_9RHOB</name>
<gene>
    <name evidence="1" type="ORF">GCM10008927_08980</name>
</gene>
<sequence>MNFQTGTLIIVMGALSACSIKNHVPDLEYLPQSDVQNHTWPELVPTDELANKAVPIDPASIEALNTVAARANGLRQRAAGLRTAPITSARVANLRARAAALIAAEF</sequence>
<proteinExistence type="predicted"/>
<evidence type="ECO:0000313" key="2">
    <source>
        <dbReference type="Proteomes" id="UP000634455"/>
    </source>
</evidence>
<organism evidence="1 2">
    <name type="scientific">Paramylibacter ulvae</name>
    <dbReference type="NCBI Taxonomy" id="1651968"/>
    <lineage>
        <taxon>Bacteria</taxon>
        <taxon>Pseudomonadati</taxon>
        <taxon>Pseudomonadota</taxon>
        <taxon>Alphaproteobacteria</taxon>
        <taxon>Rhodobacterales</taxon>
        <taxon>Paracoccaceae</taxon>
        <taxon>Paramylibacter</taxon>
    </lineage>
</organism>
<dbReference type="EMBL" id="BMZF01000001">
    <property type="protein sequence ID" value="GHA46026.1"/>
    <property type="molecule type" value="Genomic_DNA"/>
</dbReference>
<accession>A0ABQ3CW21</accession>
<keyword evidence="2" id="KW-1185">Reference proteome</keyword>
<dbReference type="Proteomes" id="UP000634455">
    <property type="component" value="Unassembled WGS sequence"/>
</dbReference>